<gene>
    <name evidence="1" type="ORF">LCGC14_0852590</name>
</gene>
<reference evidence="1" key="1">
    <citation type="journal article" date="2015" name="Nature">
        <title>Complex archaea that bridge the gap between prokaryotes and eukaryotes.</title>
        <authorList>
            <person name="Spang A."/>
            <person name="Saw J.H."/>
            <person name="Jorgensen S.L."/>
            <person name="Zaremba-Niedzwiedzka K."/>
            <person name="Martijn J."/>
            <person name="Lind A.E."/>
            <person name="van Eijk R."/>
            <person name="Schleper C."/>
            <person name="Guy L."/>
            <person name="Ettema T.J."/>
        </authorList>
    </citation>
    <scope>NUCLEOTIDE SEQUENCE</scope>
</reference>
<name>A0A0F9PEM9_9ZZZZ</name>
<sequence length="53" mass="6258">MKTSSNPKIFSKKCQYCEKEITSLYEKQTDYNLNAHELACKQNPKNMEIDKNE</sequence>
<accession>A0A0F9PEM9</accession>
<organism evidence="1">
    <name type="scientific">marine sediment metagenome</name>
    <dbReference type="NCBI Taxonomy" id="412755"/>
    <lineage>
        <taxon>unclassified sequences</taxon>
        <taxon>metagenomes</taxon>
        <taxon>ecological metagenomes</taxon>
    </lineage>
</organism>
<dbReference type="AlphaFoldDB" id="A0A0F9PEM9"/>
<protein>
    <submittedName>
        <fullName evidence="1">Uncharacterized protein</fullName>
    </submittedName>
</protein>
<comment type="caution">
    <text evidence="1">The sequence shown here is derived from an EMBL/GenBank/DDBJ whole genome shotgun (WGS) entry which is preliminary data.</text>
</comment>
<evidence type="ECO:0000313" key="1">
    <source>
        <dbReference type="EMBL" id="KKN28614.1"/>
    </source>
</evidence>
<proteinExistence type="predicted"/>
<dbReference type="EMBL" id="LAZR01002548">
    <property type="protein sequence ID" value="KKN28614.1"/>
    <property type="molecule type" value="Genomic_DNA"/>
</dbReference>